<evidence type="ECO:0000256" key="3">
    <source>
        <dbReference type="SAM" id="MobiDB-lite"/>
    </source>
</evidence>
<dbReference type="Gene3D" id="1.10.10.10">
    <property type="entry name" value="Winged helix-like DNA-binding domain superfamily/Winged helix DNA-binding domain"/>
    <property type="match status" value="1"/>
</dbReference>
<organism evidence="5 6">
    <name type="scientific">Ktedonobacter robiniae</name>
    <dbReference type="NCBI Taxonomy" id="2778365"/>
    <lineage>
        <taxon>Bacteria</taxon>
        <taxon>Bacillati</taxon>
        <taxon>Chloroflexota</taxon>
        <taxon>Ktedonobacteria</taxon>
        <taxon>Ktedonobacterales</taxon>
        <taxon>Ktedonobacteraceae</taxon>
        <taxon>Ktedonobacter</taxon>
    </lineage>
</organism>
<dbReference type="InterPro" id="IPR051534">
    <property type="entry name" value="CBASS_pafABC_assoc_protein"/>
</dbReference>
<evidence type="ECO:0000256" key="2">
    <source>
        <dbReference type="ARBA" id="ARBA00023163"/>
    </source>
</evidence>
<evidence type="ECO:0000313" key="5">
    <source>
        <dbReference type="EMBL" id="GHO53784.1"/>
    </source>
</evidence>
<keyword evidence="1" id="KW-0805">Transcription regulation</keyword>
<dbReference type="SUPFAM" id="SSF46785">
    <property type="entry name" value="Winged helix' DNA-binding domain"/>
    <property type="match status" value="1"/>
</dbReference>
<dbReference type="RefSeq" id="WP_201370566.1">
    <property type="nucleotide sequence ID" value="NZ_BNJG01000001.1"/>
</dbReference>
<dbReference type="EMBL" id="BNJG01000001">
    <property type="protein sequence ID" value="GHO53784.1"/>
    <property type="molecule type" value="Genomic_DNA"/>
</dbReference>
<reference evidence="5 6" key="1">
    <citation type="journal article" date="2021" name="Int. J. Syst. Evol. Microbiol.">
        <title>Reticulibacter mediterranei gen. nov., sp. nov., within the new family Reticulibacteraceae fam. nov., and Ktedonospora formicarum gen. nov., sp. nov., Ktedonobacter robiniae sp. nov., Dictyobacter formicarum sp. nov. and Dictyobacter arantiisoli sp. nov., belonging to the class Ktedonobacteria.</title>
        <authorList>
            <person name="Yabe S."/>
            <person name="Zheng Y."/>
            <person name="Wang C.M."/>
            <person name="Sakai Y."/>
            <person name="Abe K."/>
            <person name="Yokota A."/>
            <person name="Donadio S."/>
            <person name="Cavaletti L."/>
            <person name="Monciardini P."/>
        </authorList>
    </citation>
    <scope>NUCLEOTIDE SEQUENCE [LARGE SCALE GENOMIC DNA]</scope>
    <source>
        <strain evidence="5 6">SOSP1-30</strain>
    </source>
</reference>
<dbReference type="PROSITE" id="PS51000">
    <property type="entry name" value="HTH_DEOR_2"/>
    <property type="match status" value="1"/>
</dbReference>
<name>A0ABQ3UM20_9CHLR</name>
<evidence type="ECO:0000313" key="6">
    <source>
        <dbReference type="Proteomes" id="UP000654345"/>
    </source>
</evidence>
<dbReference type="InterPro" id="IPR036388">
    <property type="entry name" value="WH-like_DNA-bd_sf"/>
</dbReference>
<feature type="compositionally biased region" description="Basic residues" evidence="3">
    <location>
        <begin position="291"/>
        <end position="301"/>
    </location>
</feature>
<gene>
    <name evidence="5" type="ORF">KSB_22590</name>
</gene>
<dbReference type="SMART" id="SM00420">
    <property type="entry name" value="HTH_DEOR"/>
    <property type="match status" value="1"/>
</dbReference>
<feature type="region of interest" description="Disordered" evidence="3">
    <location>
        <begin position="276"/>
        <end position="314"/>
    </location>
</feature>
<comment type="caution">
    <text evidence="5">The sequence shown here is derived from an EMBL/GenBank/DDBJ whole genome shotgun (WGS) entry which is preliminary data.</text>
</comment>
<keyword evidence="2" id="KW-0804">Transcription</keyword>
<evidence type="ECO:0000256" key="1">
    <source>
        <dbReference type="ARBA" id="ARBA00023015"/>
    </source>
</evidence>
<protein>
    <recommendedName>
        <fullName evidence="4">HTH deoR-type domain-containing protein</fullName>
    </recommendedName>
</protein>
<dbReference type="PANTHER" id="PTHR34580">
    <property type="match status" value="1"/>
</dbReference>
<evidence type="ECO:0000259" key="4">
    <source>
        <dbReference type="PROSITE" id="PS51000"/>
    </source>
</evidence>
<feature type="compositionally biased region" description="Polar residues" evidence="3">
    <location>
        <begin position="337"/>
        <end position="353"/>
    </location>
</feature>
<dbReference type="InterPro" id="IPR001034">
    <property type="entry name" value="DeoR_HTH"/>
</dbReference>
<dbReference type="Proteomes" id="UP000654345">
    <property type="component" value="Unassembled WGS sequence"/>
</dbReference>
<dbReference type="Pfam" id="PF13280">
    <property type="entry name" value="WYL"/>
    <property type="match status" value="1"/>
</dbReference>
<dbReference type="PROSITE" id="PS52050">
    <property type="entry name" value="WYL"/>
    <property type="match status" value="1"/>
</dbReference>
<dbReference type="InterPro" id="IPR026881">
    <property type="entry name" value="WYL_dom"/>
</dbReference>
<proteinExistence type="predicted"/>
<feature type="domain" description="HTH deoR-type" evidence="4">
    <location>
        <begin position="2"/>
        <end position="60"/>
    </location>
</feature>
<sequence length="408" mass="45649">MRADRLLTILMLLQTRGRMTARDLAERLEVSERTIYRDLEALGIAGIPVYTERGHGGGCELLGGYQTNLTGLAPAEIQALFTALDGKSVADLGLEQPLNEAMLKLLTALPESRREQAEQARQRVHLDHKAWFASERHGEQHLPLIREALYHEQQLFVCYGIANGTHREHIMAPYGLVAKAGAWFLIGEFADRPEVTVLGVANLQGIEILDLPFTYPQDFNLEDYWQAYCQGMEEEMPLYARSLHLAPYEARHLPLVLGEWGYTLLKNDEVATNQAHNGSAESLHASARTTRQTKKSARGRHTQPASRLSLQHHDGSWLPLQQKKAIPSLDRARNAQKKVSFSNNSTNSQNPEQAQEKNAIIHTYIKPAERSNKKNGFASPLSAKEKKIFITQEKKAVSNLLLPATQAA</sequence>
<accession>A0ABQ3UM20</accession>
<dbReference type="InterPro" id="IPR013196">
    <property type="entry name" value="HTH_11"/>
</dbReference>
<keyword evidence="6" id="KW-1185">Reference proteome</keyword>
<dbReference type="InterPro" id="IPR036390">
    <property type="entry name" value="WH_DNA-bd_sf"/>
</dbReference>
<dbReference type="PANTHER" id="PTHR34580:SF1">
    <property type="entry name" value="PROTEIN PAFC"/>
    <property type="match status" value="1"/>
</dbReference>
<dbReference type="Pfam" id="PF08279">
    <property type="entry name" value="HTH_11"/>
    <property type="match status" value="1"/>
</dbReference>
<feature type="region of interest" description="Disordered" evidence="3">
    <location>
        <begin position="330"/>
        <end position="355"/>
    </location>
</feature>